<dbReference type="EMBL" id="JBBPBN010000054">
    <property type="protein sequence ID" value="KAK8990264.1"/>
    <property type="molecule type" value="Genomic_DNA"/>
</dbReference>
<evidence type="ECO:0000313" key="2">
    <source>
        <dbReference type="EMBL" id="KAK8990264.1"/>
    </source>
</evidence>
<comment type="caution">
    <text evidence="2">The sequence shown here is derived from an EMBL/GenBank/DDBJ whole genome shotgun (WGS) entry which is preliminary data.</text>
</comment>
<name>A0ABR2PPD4_9ROSI</name>
<organism evidence="2 3">
    <name type="scientific">Hibiscus sabdariffa</name>
    <name type="common">roselle</name>
    <dbReference type="NCBI Taxonomy" id="183260"/>
    <lineage>
        <taxon>Eukaryota</taxon>
        <taxon>Viridiplantae</taxon>
        <taxon>Streptophyta</taxon>
        <taxon>Embryophyta</taxon>
        <taxon>Tracheophyta</taxon>
        <taxon>Spermatophyta</taxon>
        <taxon>Magnoliopsida</taxon>
        <taxon>eudicotyledons</taxon>
        <taxon>Gunneridae</taxon>
        <taxon>Pentapetalae</taxon>
        <taxon>rosids</taxon>
        <taxon>malvids</taxon>
        <taxon>Malvales</taxon>
        <taxon>Malvaceae</taxon>
        <taxon>Malvoideae</taxon>
        <taxon>Hibiscus</taxon>
    </lineage>
</organism>
<evidence type="ECO:0000256" key="1">
    <source>
        <dbReference type="SAM" id="Phobius"/>
    </source>
</evidence>
<keyword evidence="1" id="KW-0472">Membrane</keyword>
<keyword evidence="1" id="KW-0812">Transmembrane</keyword>
<feature type="transmembrane region" description="Helical" evidence="1">
    <location>
        <begin position="95"/>
        <end position="115"/>
    </location>
</feature>
<sequence length="158" mass="16681">MNNKLELLIPTGFRSRMYKNGIWSTRLNAESGRSSNSLMTSSLLSLVSALDFAATFSDGCSSFCASVWFFTSDGGVVVGGGGAGVVSSDLIVSDWMGLVSLLLCVLLPLAFPLLLSFPPISPPPALDSPVASPPLSRSSAQPWTLPVSEALLHQHKKL</sequence>
<accession>A0ABR2PPD4</accession>
<dbReference type="Proteomes" id="UP001396334">
    <property type="component" value="Unassembled WGS sequence"/>
</dbReference>
<keyword evidence="1" id="KW-1133">Transmembrane helix</keyword>
<keyword evidence="3" id="KW-1185">Reference proteome</keyword>
<evidence type="ECO:0000313" key="3">
    <source>
        <dbReference type="Proteomes" id="UP001396334"/>
    </source>
</evidence>
<proteinExistence type="predicted"/>
<reference evidence="2 3" key="1">
    <citation type="journal article" date="2024" name="G3 (Bethesda)">
        <title>Genome assembly of Hibiscus sabdariffa L. provides insights into metabolisms of medicinal natural products.</title>
        <authorList>
            <person name="Kim T."/>
        </authorList>
    </citation>
    <scope>NUCLEOTIDE SEQUENCE [LARGE SCALE GENOMIC DNA]</scope>
    <source>
        <strain evidence="2">TK-2024</strain>
        <tissue evidence="2">Old leaves</tissue>
    </source>
</reference>
<protein>
    <submittedName>
        <fullName evidence="2">Uncharacterized protein</fullName>
    </submittedName>
</protein>
<gene>
    <name evidence="2" type="ORF">V6N11_008970</name>
</gene>